<dbReference type="InterPro" id="IPR011663">
    <property type="entry name" value="UTRA"/>
</dbReference>
<dbReference type="GO" id="GO:0003677">
    <property type="term" value="F:DNA binding"/>
    <property type="evidence" value="ECO:0007669"/>
    <property type="project" value="UniProtKB-KW"/>
</dbReference>
<evidence type="ECO:0000256" key="3">
    <source>
        <dbReference type="ARBA" id="ARBA00023163"/>
    </source>
</evidence>
<dbReference type="PANTHER" id="PTHR44846:SF1">
    <property type="entry name" value="MANNOSYL-D-GLYCERATE TRANSPORT_METABOLISM SYSTEM REPRESSOR MNGR-RELATED"/>
    <property type="match status" value="1"/>
</dbReference>
<proteinExistence type="predicted"/>
<keyword evidence="5" id="KW-0032">Aminotransferase</keyword>
<organism evidence="5 6">
    <name type="scientific">Cupriavidus necator (strain ATCC 43291 / DSM 13513 / CCUG 52238 / LMG 8453 / N-1)</name>
    <name type="common">Ralstonia eutropha</name>
    <dbReference type="NCBI Taxonomy" id="1042878"/>
    <lineage>
        <taxon>Bacteria</taxon>
        <taxon>Pseudomonadati</taxon>
        <taxon>Pseudomonadota</taxon>
        <taxon>Betaproteobacteria</taxon>
        <taxon>Burkholderiales</taxon>
        <taxon>Burkholderiaceae</taxon>
        <taxon>Cupriavidus</taxon>
    </lineage>
</organism>
<evidence type="ECO:0000256" key="2">
    <source>
        <dbReference type="ARBA" id="ARBA00023125"/>
    </source>
</evidence>
<feature type="domain" description="HTH gntR-type" evidence="4">
    <location>
        <begin position="19"/>
        <end position="87"/>
    </location>
</feature>
<dbReference type="Pfam" id="PF00392">
    <property type="entry name" value="GntR"/>
    <property type="match status" value="1"/>
</dbReference>
<evidence type="ECO:0000259" key="4">
    <source>
        <dbReference type="PROSITE" id="PS50949"/>
    </source>
</evidence>
<dbReference type="Pfam" id="PF07702">
    <property type="entry name" value="UTRA"/>
    <property type="match status" value="1"/>
</dbReference>
<dbReference type="Gene3D" id="1.10.10.10">
    <property type="entry name" value="Winged helix-like DNA-binding domain superfamily/Winged helix DNA-binding domain"/>
    <property type="match status" value="1"/>
</dbReference>
<dbReference type="GO" id="GO:0003700">
    <property type="term" value="F:DNA-binding transcription factor activity"/>
    <property type="evidence" value="ECO:0007669"/>
    <property type="project" value="InterPro"/>
</dbReference>
<dbReference type="NCBIfam" id="TIGR02325">
    <property type="entry name" value="C_P_lyase_phnF"/>
    <property type="match status" value="1"/>
</dbReference>
<dbReference type="InterPro" id="IPR050679">
    <property type="entry name" value="Bact_HTH_transcr_reg"/>
</dbReference>
<dbReference type="Proteomes" id="UP000006798">
    <property type="component" value="Chromosome 2"/>
</dbReference>
<dbReference type="SUPFAM" id="SSF46785">
    <property type="entry name" value="Winged helix' DNA-binding domain"/>
    <property type="match status" value="1"/>
</dbReference>
<name>F8GN36_CUPNN</name>
<dbReference type="PANTHER" id="PTHR44846">
    <property type="entry name" value="MANNOSYL-D-GLYCERATE TRANSPORT/METABOLISM SYSTEM REPRESSOR MNGR-RELATED"/>
    <property type="match status" value="1"/>
</dbReference>
<evidence type="ECO:0000313" key="5">
    <source>
        <dbReference type="EMBL" id="AEI80224.1"/>
    </source>
</evidence>
<dbReference type="PROSITE" id="PS50949">
    <property type="entry name" value="HTH_GNTR"/>
    <property type="match status" value="1"/>
</dbReference>
<dbReference type="EC" id="2.6.1.-" evidence="5"/>
<evidence type="ECO:0000256" key="1">
    <source>
        <dbReference type="ARBA" id="ARBA00023015"/>
    </source>
</evidence>
<dbReference type="GO" id="GO:0008483">
    <property type="term" value="F:transaminase activity"/>
    <property type="evidence" value="ECO:0007669"/>
    <property type="project" value="UniProtKB-KW"/>
</dbReference>
<dbReference type="InterPro" id="IPR000524">
    <property type="entry name" value="Tscrpt_reg_HTH_GntR"/>
</dbReference>
<keyword evidence="5" id="KW-0808">Transferase</keyword>
<dbReference type="InterPro" id="IPR012702">
    <property type="entry name" value="CP_lyase_PhnF"/>
</dbReference>
<keyword evidence="3" id="KW-0804">Transcription</keyword>
<accession>F8GN36</accession>
<dbReference type="AlphaFoldDB" id="F8GN36"/>
<keyword evidence="2" id="KW-0238">DNA-binding</keyword>
<reference evidence="5 6" key="1">
    <citation type="journal article" date="2011" name="J. Bacteriol.">
        <title>Complete genome sequence of the type strain Cupriavidus necator N-1.</title>
        <authorList>
            <person name="Poehlein A."/>
            <person name="Kusian B."/>
            <person name="Friedrich B."/>
            <person name="Daniel R."/>
            <person name="Bowien B."/>
        </authorList>
    </citation>
    <scope>NUCLEOTIDE SEQUENCE [LARGE SCALE GENOMIC DNA]</scope>
    <source>
        <strain evidence="6">ATCC 43291 / DSM 13513 / CCUG 52238 / LMG 8453 / N-1</strain>
    </source>
</reference>
<dbReference type="PRINTS" id="PR00035">
    <property type="entry name" value="HTHGNTR"/>
</dbReference>
<dbReference type="InterPro" id="IPR036390">
    <property type="entry name" value="WH_DNA-bd_sf"/>
</dbReference>
<dbReference type="EMBL" id="CP002878">
    <property type="protein sequence ID" value="AEI80224.1"/>
    <property type="molecule type" value="Genomic_DNA"/>
</dbReference>
<dbReference type="SMART" id="SM00866">
    <property type="entry name" value="UTRA"/>
    <property type="match status" value="1"/>
</dbReference>
<sequence>MTRGQREMSDREVERGSGVAVWRQIGEALADDIRKKLYLPGEQLPPEPELATRFAVNRHTIRRAMGELELSGLVRIEQGRGTFVQEHAIDYAIGRRTRFSQNLAAQGMRGHTEIIDSQVVRAPEVAKQLGLARTAEILHVQMIGKTEARTIDVAEHYFDLKRFPGIDEVLRARQSVSRALAHFGIADYTRKWSRITAAMPSAPVARLLNQPKTRPVLQVEALNVDIDGAPVQYSVVRFAGDWVQLTVSDSD</sequence>
<dbReference type="GO" id="GO:0045892">
    <property type="term" value="P:negative regulation of DNA-templated transcription"/>
    <property type="evidence" value="ECO:0007669"/>
    <property type="project" value="TreeGrafter"/>
</dbReference>
<protein>
    <submittedName>
        <fullName evidence="5">Phosphonate operon regulator GntR family PhnF</fullName>
        <ecNumber evidence="5">2.6.1.-</ecNumber>
    </submittedName>
</protein>
<keyword evidence="1" id="KW-0805">Transcription regulation</keyword>
<dbReference type="CDD" id="cd07377">
    <property type="entry name" value="WHTH_GntR"/>
    <property type="match status" value="1"/>
</dbReference>
<evidence type="ECO:0000313" key="6">
    <source>
        <dbReference type="Proteomes" id="UP000006798"/>
    </source>
</evidence>
<dbReference type="InterPro" id="IPR036388">
    <property type="entry name" value="WH-like_DNA-bd_sf"/>
</dbReference>
<dbReference type="InterPro" id="IPR028978">
    <property type="entry name" value="Chorismate_lyase_/UTRA_dom_sf"/>
</dbReference>
<dbReference type="KEGG" id="cnc:CNE_2c12600"/>
<gene>
    <name evidence="5" type="primary">phnF</name>
    <name evidence="5" type="ordered locus">CNE_2c12600</name>
</gene>
<dbReference type="SMART" id="SM00345">
    <property type="entry name" value="HTH_GNTR"/>
    <property type="match status" value="1"/>
</dbReference>
<dbReference type="SUPFAM" id="SSF64288">
    <property type="entry name" value="Chorismate lyase-like"/>
    <property type="match status" value="1"/>
</dbReference>
<dbReference type="Gene3D" id="3.40.1410.10">
    <property type="entry name" value="Chorismate lyase-like"/>
    <property type="match status" value="1"/>
</dbReference>
<dbReference type="HOGENOM" id="CLU_063236_2_2_4"/>